<reference evidence="8" key="2">
    <citation type="submission" date="2020-05" db="EMBL/GenBank/DDBJ databases">
        <authorList>
            <person name="Kim H.-S."/>
            <person name="Proctor R.H."/>
            <person name="Brown D.W."/>
        </authorList>
    </citation>
    <scope>NUCLEOTIDE SEQUENCE</scope>
    <source>
        <strain evidence="8">NRRL 20472</strain>
    </source>
</reference>
<keyword evidence="2" id="KW-0805">Transcription regulation</keyword>
<accession>A0A8H4WWJ7</accession>
<keyword evidence="1" id="KW-0862">Zinc</keyword>
<evidence type="ECO:0000256" key="2">
    <source>
        <dbReference type="ARBA" id="ARBA00023015"/>
    </source>
</evidence>
<evidence type="ECO:0000313" key="9">
    <source>
        <dbReference type="Proteomes" id="UP000622797"/>
    </source>
</evidence>
<proteinExistence type="predicted"/>
<feature type="domain" description="Xylanolytic transcriptional activator regulatory" evidence="7">
    <location>
        <begin position="282"/>
        <end position="355"/>
    </location>
</feature>
<dbReference type="GO" id="GO:0006351">
    <property type="term" value="P:DNA-templated transcription"/>
    <property type="evidence" value="ECO:0007669"/>
    <property type="project" value="InterPro"/>
</dbReference>
<keyword evidence="9" id="KW-1185">Reference proteome</keyword>
<gene>
    <name evidence="8" type="ORF">FSARC_12636</name>
</gene>
<feature type="compositionally biased region" description="Polar residues" evidence="6">
    <location>
        <begin position="625"/>
        <end position="634"/>
    </location>
</feature>
<feature type="compositionally biased region" description="Polar residues" evidence="6">
    <location>
        <begin position="588"/>
        <end position="615"/>
    </location>
</feature>
<dbReference type="EMBL" id="JABEXW010000881">
    <property type="protein sequence ID" value="KAF4952441.1"/>
    <property type="molecule type" value="Genomic_DNA"/>
</dbReference>
<feature type="region of interest" description="Disordered" evidence="6">
    <location>
        <begin position="554"/>
        <end position="576"/>
    </location>
</feature>
<dbReference type="Pfam" id="PF04082">
    <property type="entry name" value="Fungal_trans"/>
    <property type="match status" value="1"/>
</dbReference>
<dbReference type="InterPro" id="IPR007219">
    <property type="entry name" value="XnlR_reg_dom"/>
</dbReference>
<dbReference type="InterPro" id="IPR052073">
    <property type="entry name" value="Amide_Lactam_Regulators"/>
</dbReference>
<reference evidence="8" key="1">
    <citation type="journal article" date="2020" name="BMC Genomics">
        <title>Correction to: Identification and distribution of gene clusters required for synthesis of sphingolipid metabolism inhibitors in diverse species of the filamentous fungus Fusarium.</title>
        <authorList>
            <person name="Kim H.S."/>
            <person name="Lohmar J.M."/>
            <person name="Busman M."/>
            <person name="Brown D.W."/>
            <person name="Naumann T.A."/>
            <person name="Divon H.H."/>
            <person name="Lysoe E."/>
            <person name="Uhlig S."/>
            <person name="Proctor R.H."/>
        </authorList>
    </citation>
    <scope>NUCLEOTIDE SEQUENCE</scope>
    <source>
        <strain evidence="8">NRRL 20472</strain>
    </source>
</reference>
<dbReference type="PANTHER" id="PTHR47171">
    <property type="entry name" value="FARA-RELATED"/>
    <property type="match status" value="1"/>
</dbReference>
<keyword evidence="4" id="KW-0804">Transcription</keyword>
<evidence type="ECO:0000256" key="6">
    <source>
        <dbReference type="SAM" id="MobiDB-lite"/>
    </source>
</evidence>
<name>A0A8H4WWJ7_9HYPO</name>
<evidence type="ECO:0000256" key="1">
    <source>
        <dbReference type="ARBA" id="ARBA00022833"/>
    </source>
</evidence>
<feature type="region of interest" description="Disordered" evidence="6">
    <location>
        <begin position="1"/>
        <end position="33"/>
    </location>
</feature>
<keyword evidence="5" id="KW-0539">Nucleus</keyword>
<dbReference type="GO" id="GO:0003677">
    <property type="term" value="F:DNA binding"/>
    <property type="evidence" value="ECO:0007669"/>
    <property type="project" value="UniProtKB-KW"/>
</dbReference>
<evidence type="ECO:0000256" key="4">
    <source>
        <dbReference type="ARBA" id="ARBA00023163"/>
    </source>
</evidence>
<dbReference type="AlphaFoldDB" id="A0A8H4WWJ7"/>
<feature type="region of interest" description="Disordered" evidence="6">
    <location>
        <begin position="588"/>
        <end position="634"/>
    </location>
</feature>
<evidence type="ECO:0000256" key="5">
    <source>
        <dbReference type="ARBA" id="ARBA00023242"/>
    </source>
</evidence>
<keyword evidence="3" id="KW-0238">DNA-binding</keyword>
<dbReference type="GO" id="GO:0008270">
    <property type="term" value="F:zinc ion binding"/>
    <property type="evidence" value="ECO:0007669"/>
    <property type="project" value="InterPro"/>
</dbReference>
<sequence length="665" mass="74547">MPRSPATLVINATDKPQTLGDDPEMTSTGPAQLCSHRKLPHEIYDQNLRCRMCPNKRKASLPASLVPIRPRQSNDSPTTQSPLPTETAVPTSKEDEEHDSGNLAQFLNHNNLRDAVLGHHSRAQFIGSELSNCNYLVRQSSSEMGQDKIFHFNNGQLDPKGIWSQVQGVPSEALKRPDKKLEETLIRAYFDLVNRGWPIVDEELFMTQYHRQDPKDMMSLALLNAVLLVGAHAVASQDESMVSLLPVFFQRAKTLVESRVGQDRLSYIQAALLMTWHSDVNAWHWIGIATRTAMALGVHRDCNHSKMLPVYKRTFTRLWWVLFQFDTIASASAGRPQVINLTDSDVPDLQYSHFEGIPGAEIDFVIYQTELCKIISQTIRDGFSPRVSMETRFQVIRRTNESLGEFMLQIPTSIQLKLSNLNTWQSVLHLTYYNFVLLLHRPTPNASIEDQSLEAGDNAILCREATVAIGFIFEALFSQKTTSTLWFYSNHALFTAIIYILNQINSSTPLLAAKSRHTLDTFLTSLRELAKYWTYAKGLLQLFEQRVSKLKEGDLSRTDAPSARPQYGTPEQHGSQIIDPQLDSITVASSHQHMNEGSSEWNEGDSQALANSGAGSSHFDPNNGEMATSFDTSGGFSGASQDPLLDDLLLLDDSVFDFLLYEGIN</sequence>
<dbReference type="OrthoDB" id="4236860at2759"/>
<dbReference type="CDD" id="cd12148">
    <property type="entry name" value="fungal_TF_MHR"/>
    <property type="match status" value="1"/>
</dbReference>
<protein>
    <recommendedName>
        <fullName evidence="7">Xylanolytic transcriptional activator regulatory domain-containing protein</fullName>
    </recommendedName>
</protein>
<evidence type="ECO:0000313" key="8">
    <source>
        <dbReference type="EMBL" id="KAF4952441.1"/>
    </source>
</evidence>
<comment type="caution">
    <text evidence="8">The sequence shown here is derived from an EMBL/GenBank/DDBJ whole genome shotgun (WGS) entry which is preliminary data.</text>
</comment>
<feature type="compositionally biased region" description="Polar residues" evidence="6">
    <location>
        <begin position="71"/>
        <end position="90"/>
    </location>
</feature>
<dbReference type="SMART" id="SM00906">
    <property type="entry name" value="Fungal_trans"/>
    <property type="match status" value="1"/>
</dbReference>
<feature type="region of interest" description="Disordered" evidence="6">
    <location>
        <begin position="61"/>
        <end position="100"/>
    </location>
</feature>
<dbReference type="PANTHER" id="PTHR47171:SF4">
    <property type="entry name" value="ACETAMIDASE REGULATORY PROTEIN"/>
    <property type="match status" value="1"/>
</dbReference>
<evidence type="ECO:0000256" key="3">
    <source>
        <dbReference type="ARBA" id="ARBA00023125"/>
    </source>
</evidence>
<organism evidence="8 9">
    <name type="scientific">Fusarium sarcochroum</name>
    <dbReference type="NCBI Taxonomy" id="1208366"/>
    <lineage>
        <taxon>Eukaryota</taxon>
        <taxon>Fungi</taxon>
        <taxon>Dikarya</taxon>
        <taxon>Ascomycota</taxon>
        <taxon>Pezizomycotina</taxon>
        <taxon>Sordariomycetes</taxon>
        <taxon>Hypocreomycetidae</taxon>
        <taxon>Hypocreales</taxon>
        <taxon>Nectriaceae</taxon>
        <taxon>Fusarium</taxon>
        <taxon>Fusarium lateritium species complex</taxon>
    </lineage>
</organism>
<evidence type="ECO:0000259" key="7">
    <source>
        <dbReference type="SMART" id="SM00906"/>
    </source>
</evidence>
<dbReference type="Proteomes" id="UP000622797">
    <property type="component" value="Unassembled WGS sequence"/>
</dbReference>